<dbReference type="OrthoDB" id="3599725at2"/>
<dbReference type="PROSITE" id="PS00086">
    <property type="entry name" value="CYTOCHROME_P450"/>
    <property type="match status" value="1"/>
</dbReference>
<evidence type="ECO:0000256" key="2">
    <source>
        <dbReference type="RuleBase" id="RU000461"/>
    </source>
</evidence>
<organism evidence="3 4">
    <name type="scientific">Frankia canadensis</name>
    <dbReference type="NCBI Taxonomy" id="1836972"/>
    <lineage>
        <taxon>Bacteria</taxon>
        <taxon>Bacillati</taxon>
        <taxon>Actinomycetota</taxon>
        <taxon>Actinomycetes</taxon>
        <taxon>Frankiales</taxon>
        <taxon>Frankiaceae</taxon>
        <taxon>Frankia</taxon>
    </lineage>
</organism>
<evidence type="ECO:0000313" key="4">
    <source>
        <dbReference type="Proteomes" id="UP000234331"/>
    </source>
</evidence>
<dbReference type="PANTHER" id="PTHR46696">
    <property type="entry name" value="P450, PUTATIVE (EUROFUNG)-RELATED"/>
    <property type="match status" value="1"/>
</dbReference>
<sequence length="417" mass="45965">MSTDTVSSTDAEARARAAGVPVIDFDPECDPRFKDDPLGTILAGQQVGDIFYSTAARGFWVITRHELFREISQATDRYSNRETFTFYRDPPDVFQMPANLDPPDHTKVRRLLMPLLSPAAVKRLESRARASVARIADEVAERGSCDFMADVALRIPAEVFLEHMGLPLSRADEIIATRLLPGKLNASNDPGGVQLKAAVAAVRAMFEEVLAERRRQPADDIPTYLLSQELDGRPLTDQEILQLCHTLLGTSLGTTASTMAFLFKRLAEDPALRHSATSTPEMVGGLVDEALRNFPAIPLLARTVRADVDFHGIPWKEGDRLLLLLAAANADQDAFPSPEQFDPQRTPNRHVAFGLGPHRCAGAHLAGMELRVLVEEWHRRIPDYHLGDLSDLTHEVSVAVRMTTLPLVIDSPAPSFS</sequence>
<keyword evidence="2" id="KW-0349">Heme</keyword>
<gene>
    <name evidence="3" type="ORF">FRACA_320026</name>
</gene>
<dbReference type="GO" id="GO:0016705">
    <property type="term" value="F:oxidoreductase activity, acting on paired donors, with incorporation or reduction of molecular oxygen"/>
    <property type="evidence" value="ECO:0007669"/>
    <property type="project" value="InterPro"/>
</dbReference>
<dbReference type="Proteomes" id="UP000234331">
    <property type="component" value="Unassembled WGS sequence"/>
</dbReference>
<dbReference type="PANTHER" id="PTHR46696:SF6">
    <property type="entry name" value="P450, PUTATIVE (EUROFUNG)-RELATED"/>
    <property type="match status" value="1"/>
</dbReference>
<keyword evidence="4" id="KW-1185">Reference proteome</keyword>
<keyword evidence="2" id="KW-0408">Iron</keyword>
<evidence type="ECO:0000313" key="3">
    <source>
        <dbReference type="EMBL" id="SNQ49327.1"/>
    </source>
</evidence>
<dbReference type="SUPFAM" id="SSF48264">
    <property type="entry name" value="Cytochrome P450"/>
    <property type="match status" value="1"/>
</dbReference>
<dbReference type="InterPro" id="IPR002397">
    <property type="entry name" value="Cyt_P450_B"/>
</dbReference>
<dbReference type="GO" id="GO:0004497">
    <property type="term" value="F:monooxygenase activity"/>
    <property type="evidence" value="ECO:0007669"/>
    <property type="project" value="UniProtKB-KW"/>
</dbReference>
<dbReference type="PRINTS" id="PR00359">
    <property type="entry name" value="BP450"/>
</dbReference>
<name>A0A2I2KUH6_9ACTN</name>
<dbReference type="AlphaFoldDB" id="A0A2I2KUH6"/>
<dbReference type="GO" id="GO:0020037">
    <property type="term" value="F:heme binding"/>
    <property type="evidence" value="ECO:0007669"/>
    <property type="project" value="InterPro"/>
</dbReference>
<accession>A0A2I2KUH6</accession>
<dbReference type="GO" id="GO:0005506">
    <property type="term" value="F:iron ion binding"/>
    <property type="evidence" value="ECO:0007669"/>
    <property type="project" value="InterPro"/>
</dbReference>
<comment type="similarity">
    <text evidence="1 2">Belongs to the cytochrome P450 family.</text>
</comment>
<dbReference type="RefSeq" id="WP_101832839.1">
    <property type="nucleotide sequence ID" value="NZ_FZMO01000246.1"/>
</dbReference>
<dbReference type="Gene3D" id="1.10.630.10">
    <property type="entry name" value="Cytochrome P450"/>
    <property type="match status" value="1"/>
</dbReference>
<keyword evidence="2 3" id="KW-0560">Oxidoreductase</keyword>
<keyword evidence="2" id="KW-0479">Metal-binding</keyword>
<reference evidence="3 4" key="1">
    <citation type="submission" date="2017-06" db="EMBL/GenBank/DDBJ databases">
        <authorList>
            <person name="Kim H.J."/>
            <person name="Triplett B.A."/>
        </authorList>
    </citation>
    <scope>NUCLEOTIDE SEQUENCE [LARGE SCALE GENOMIC DNA]</scope>
    <source>
        <strain evidence="3">FRACA_ARgP5</strain>
    </source>
</reference>
<evidence type="ECO:0000256" key="1">
    <source>
        <dbReference type="ARBA" id="ARBA00010617"/>
    </source>
</evidence>
<dbReference type="InterPro" id="IPR017972">
    <property type="entry name" value="Cyt_P450_CS"/>
</dbReference>
<dbReference type="InterPro" id="IPR001128">
    <property type="entry name" value="Cyt_P450"/>
</dbReference>
<protein>
    <submittedName>
        <fullName evidence="3">Putative cytochrome P450 127A1</fullName>
        <ecNumber evidence="3">1.14.14.-</ecNumber>
    </submittedName>
</protein>
<dbReference type="EMBL" id="FZMO01000246">
    <property type="protein sequence ID" value="SNQ49327.1"/>
    <property type="molecule type" value="Genomic_DNA"/>
</dbReference>
<keyword evidence="2" id="KW-0503">Monooxygenase</keyword>
<dbReference type="Pfam" id="PF00067">
    <property type="entry name" value="p450"/>
    <property type="match status" value="2"/>
</dbReference>
<dbReference type="InterPro" id="IPR036396">
    <property type="entry name" value="Cyt_P450_sf"/>
</dbReference>
<dbReference type="EC" id="1.14.14.-" evidence="3"/>
<proteinExistence type="inferred from homology"/>